<name>A0ABR6BZW3_9PSEU</name>
<organism evidence="2 3">
    <name type="scientific">Kutzneria viridogrisea</name>
    <dbReference type="NCBI Taxonomy" id="47990"/>
    <lineage>
        <taxon>Bacteria</taxon>
        <taxon>Bacillati</taxon>
        <taxon>Actinomycetota</taxon>
        <taxon>Actinomycetes</taxon>
        <taxon>Pseudonocardiales</taxon>
        <taxon>Pseudonocardiaceae</taxon>
        <taxon>Kutzneria</taxon>
    </lineage>
</organism>
<dbReference type="RefSeq" id="WP_182840662.1">
    <property type="nucleotide sequence ID" value="NZ_BAAABQ010000083.1"/>
</dbReference>
<dbReference type="Gene3D" id="1.10.260.40">
    <property type="entry name" value="lambda repressor-like DNA-binding domains"/>
    <property type="match status" value="1"/>
</dbReference>
<dbReference type="CDD" id="cd00093">
    <property type="entry name" value="HTH_XRE"/>
    <property type="match status" value="1"/>
</dbReference>
<comment type="caution">
    <text evidence="2">The sequence shown here is derived from an EMBL/GenBank/DDBJ whole genome shotgun (WGS) entry which is preliminary data.</text>
</comment>
<accession>A0ABR6BZW3</accession>
<dbReference type="PROSITE" id="PS50943">
    <property type="entry name" value="HTH_CROC1"/>
    <property type="match status" value="1"/>
</dbReference>
<evidence type="ECO:0000259" key="1">
    <source>
        <dbReference type="PROSITE" id="PS50943"/>
    </source>
</evidence>
<dbReference type="SMART" id="SM00530">
    <property type="entry name" value="HTH_XRE"/>
    <property type="match status" value="1"/>
</dbReference>
<evidence type="ECO:0000313" key="2">
    <source>
        <dbReference type="EMBL" id="MBA8932137.1"/>
    </source>
</evidence>
<dbReference type="SUPFAM" id="SSF47413">
    <property type="entry name" value="lambda repressor-like DNA-binding domains"/>
    <property type="match status" value="1"/>
</dbReference>
<reference evidence="2 3" key="1">
    <citation type="submission" date="2020-08" db="EMBL/GenBank/DDBJ databases">
        <title>Genomic Encyclopedia of Archaeal and Bacterial Type Strains, Phase II (KMG-II): from individual species to whole genera.</title>
        <authorList>
            <person name="Goeker M."/>
        </authorList>
    </citation>
    <scope>NUCLEOTIDE SEQUENCE [LARGE SCALE GENOMIC DNA]</scope>
    <source>
        <strain evidence="2 3">DSM 43850</strain>
    </source>
</reference>
<protein>
    <submittedName>
        <fullName evidence="2">Transcriptional regulator with XRE-family HTH domain</fullName>
    </submittedName>
</protein>
<dbReference type="EMBL" id="JACJID010000011">
    <property type="protein sequence ID" value="MBA8932137.1"/>
    <property type="molecule type" value="Genomic_DNA"/>
</dbReference>
<evidence type="ECO:0000313" key="3">
    <source>
        <dbReference type="Proteomes" id="UP000517916"/>
    </source>
</evidence>
<dbReference type="Pfam" id="PF13560">
    <property type="entry name" value="HTH_31"/>
    <property type="match status" value="1"/>
</dbReference>
<sequence>MVTGAEDSLMLGDRLKAARGRRMTQRELAERAEVSLDLIKSLEQGKRASTTVRTLHRLARALDTTVGQLLGQPTALPSATPGSGVLALRAALTPVADLIAADLRPTEPEPVFGEDELTLDAANRAVSYAWGAYWAGRYELLTGLVPTLLAQLRATVRAVPAAQRAAAQEALARGLQVAGDTAVHLGQPDLAWLAVREAITAAGHGDDELLAAALRLSVSWQLLVQGSYTDASAVALTAARQITPGGTASIDQVSVYGLLTAAAATATARDGDADQAATLLAVSTEMAARVGHERSVAQSVFGPAKITALGVDCAVVAEDYTRGLALGQRIPRDAALPVAIRARGLADRALCQTRLGQHDAATSTLRALVHLAPDWLPHQRLPRQVAAELVAEQRRLSPMLREVADRLGVLQ</sequence>
<proteinExistence type="predicted"/>
<feature type="domain" description="HTH cro/C1-type" evidence="1">
    <location>
        <begin position="21"/>
        <end position="69"/>
    </location>
</feature>
<dbReference type="InterPro" id="IPR001387">
    <property type="entry name" value="Cro/C1-type_HTH"/>
</dbReference>
<dbReference type="Proteomes" id="UP000517916">
    <property type="component" value="Unassembled WGS sequence"/>
</dbReference>
<dbReference type="InterPro" id="IPR010982">
    <property type="entry name" value="Lambda_DNA-bd_dom_sf"/>
</dbReference>
<gene>
    <name evidence="2" type="ORF">BC739_009396</name>
</gene>
<keyword evidence="3" id="KW-1185">Reference proteome</keyword>